<name>A0A1V6CEG5_UNCT6</name>
<evidence type="ECO:0000256" key="2">
    <source>
        <dbReference type="ARBA" id="ARBA00006896"/>
    </source>
</evidence>
<comment type="caution">
    <text evidence="7">The sequence shown here is derived from an EMBL/GenBank/DDBJ whole genome shotgun (WGS) entry which is preliminary data.</text>
</comment>
<comment type="similarity">
    <text evidence="2">Belongs to the CRISPR-associated Csm2 family.</text>
</comment>
<comment type="function">
    <text evidence="1">This subunit may be involved in monitoring complementarity of crRNA and target RNA.</text>
</comment>
<evidence type="ECO:0000256" key="3">
    <source>
        <dbReference type="ARBA" id="ARBA00016118"/>
    </source>
</evidence>
<organism evidence="7">
    <name type="scientific">candidate division TA06 bacterium ADurb.Bin131</name>
    <dbReference type="NCBI Taxonomy" id="1852827"/>
    <lineage>
        <taxon>Bacteria</taxon>
        <taxon>Bacteria division TA06</taxon>
    </lineage>
</organism>
<protein>
    <recommendedName>
        <fullName evidence="3">CRISPR system Cms protein Csm2</fullName>
    </recommendedName>
    <alternativeName>
        <fullName evidence="6">CRISPR type III A-associated protein Csm2</fullName>
    </alternativeName>
</protein>
<dbReference type="EMBL" id="MWDQ01000017">
    <property type="protein sequence ID" value="OQB75302.1"/>
    <property type="molecule type" value="Genomic_DNA"/>
</dbReference>
<dbReference type="NCBIfam" id="TIGR01870">
    <property type="entry name" value="cas_TM1810_Csm2"/>
    <property type="match status" value="1"/>
</dbReference>
<accession>A0A1V6CEG5</accession>
<dbReference type="Pfam" id="PF03750">
    <property type="entry name" value="Csm2_III-A"/>
    <property type="match status" value="1"/>
</dbReference>
<sequence length="152" mass="18064">MNSEKNFRNRPGFNEIEPWHDDVDKNKISLIINQSDVKTMNEYADYLAKKYAPHEEKEKKIKLTTSQIRNILDDVQRMKKEDIESGKHELLRPKLAYIAGKSDKNNYSIRGLREILDFALQNVGKDFNKFENFRNFFEAIVGYHRFYSKVKD</sequence>
<evidence type="ECO:0000256" key="6">
    <source>
        <dbReference type="ARBA" id="ARBA00031723"/>
    </source>
</evidence>
<dbReference type="AlphaFoldDB" id="A0A1V6CEG5"/>
<dbReference type="Proteomes" id="UP000485562">
    <property type="component" value="Unassembled WGS sequence"/>
</dbReference>
<evidence type="ECO:0000256" key="1">
    <source>
        <dbReference type="ARBA" id="ARBA00003640"/>
    </source>
</evidence>
<dbReference type="GO" id="GO:0051607">
    <property type="term" value="P:defense response to virus"/>
    <property type="evidence" value="ECO:0007669"/>
    <property type="project" value="UniProtKB-KW"/>
</dbReference>
<evidence type="ECO:0000256" key="5">
    <source>
        <dbReference type="ARBA" id="ARBA00023118"/>
    </source>
</evidence>
<dbReference type="InterPro" id="IPR010149">
    <property type="entry name" value="CRISPR-assoc_prot_Csm2_III-A"/>
</dbReference>
<evidence type="ECO:0000256" key="4">
    <source>
        <dbReference type="ARBA" id="ARBA00022884"/>
    </source>
</evidence>
<keyword evidence="4" id="KW-0694">RNA-binding</keyword>
<reference evidence="7" key="1">
    <citation type="submission" date="2017-02" db="EMBL/GenBank/DDBJ databases">
        <title>Delving into the versatile metabolic prowess of the omnipresent phylum Bacteroidetes.</title>
        <authorList>
            <person name="Nobu M.K."/>
            <person name="Mei R."/>
            <person name="Narihiro T."/>
            <person name="Kuroda K."/>
            <person name="Liu W.-T."/>
        </authorList>
    </citation>
    <scope>NUCLEOTIDE SEQUENCE</scope>
    <source>
        <strain evidence="7">ADurb.Bin131</strain>
    </source>
</reference>
<evidence type="ECO:0000313" key="7">
    <source>
        <dbReference type="EMBL" id="OQB75302.1"/>
    </source>
</evidence>
<dbReference type="GO" id="GO:0003723">
    <property type="term" value="F:RNA binding"/>
    <property type="evidence" value="ECO:0007669"/>
    <property type="project" value="UniProtKB-KW"/>
</dbReference>
<proteinExistence type="inferred from homology"/>
<gene>
    <name evidence="7" type="ORF">BWX89_00062</name>
</gene>
<keyword evidence="5" id="KW-0051">Antiviral defense</keyword>